<feature type="signal peptide" evidence="1">
    <location>
        <begin position="1"/>
        <end position="26"/>
    </location>
</feature>
<dbReference type="KEGG" id="mgk:FSB76_15925"/>
<reference evidence="2 3" key="1">
    <citation type="journal article" date="2013" name="J. Microbiol.">
        <title>Mucilaginibacter ginsenosidivorax sp. nov., with ginsenoside converting activity isolated from sediment.</title>
        <authorList>
            <person name="Kim J.K."/>
            <person name="Choi T.E."/>
            <person name="Liu Q.M."/>
            <person name="Park H.Y."/>
            <person name="Yi T.H."/>
            <person name="Yoon M.H."/>
            <person name="Kim S.C."/>
            <person name="Im W.T."/>
        </authorList>
    </citation>
    <scope>NUCLEOTIDE SEQUENCE [LARGE SCALE GENOMIC DNA]</scope>
    <source>
        <strain evidence="2 3">KHI28</strain>
    </source>
</reference>
<organism evidence="2 3">
    <name type="scientific">Mucilaginibacter ginsenosidivorax</name>
    <dbReference type="NCBI Taxonomy" id="862126"/>
    <lineage>
        <taxon>Bacteria</taxon>
        <taxon>Pseudomonadati</taxon>
        <taxon>Bacteroidota</taxon>
        <taxon>Sphingobacteriia</taxon>
        <taxon>Sphingobacteriales</taxon>
        <taxon>Sphingobacteriaceae</taxon>
        <taxon>Mucilaginibacter</taxon>
    </lineage>
</organism>
<proteinExistence type="predicted"/>
<dbReference type="RefSeq" id="WP_147054976.1">
    <property type="nucleotide sequence ID" value="NZ_CP042437.1"/>
</dbReference>
<gene>
    <name evidence="2" type="ORF">FSB76_15925</name>
</gene>
<evidence type="ECO:0000256" key="1">
    <source>
        <dbReference type="SAM" id="SignalP"/>
    </source>
</evidence>
<feature type="chain" id="PRO_5023085005" description="Outer membrane protein beta-barrel domain-containing protein" evidence="1">
    <location>
        <begin position="27"/>
        <end position="161"/>
    </location>
</feature>
<evidence type="ECO:0000313" key="3">
    <source>
        <dbReference type="Proteomes" id="UP000321362"/>
    </source>
</evidence>
<evidence type="ECO:0008006" key="4">
    <source>
        <dbReference type="Google" id="ProtNLM"/>
    </source>
</evidence>
<keyword evidence="3" id="KW-1185">Reference proteome</keyword>
<dbReference type="EMBL" id="CP042437">
    <property type="protein sequence ID" value="QEC77362.1"/>
    <property type="molecule type" value="Genomic_DNA"/>
</dbReference>
<dbReference type="Proteomes" id="UP000321362">
    <property type="component" value="Chromosome"/>
</dbReference>
<evidence type="ECO:0000313" key="2">
    <source>
        <dbReference type="EMBL" id="QEC77362.1"/>
    </source>
</evidence>
<accession>A0A5B8W341</accession>
<keyword evidence="1" id="KW-0732">Signal</keyword>
<name>A0A5B8W341_9SPHI</name>
<dbReference type="OrthoDB" id="795633at2"/>
<sequence>MNAACKALTSILASCCLIFTVHGAKAQAKFAIGGGGALSYSKENMPGYGIVGQGELRLNNFLSITPSVGIEAPYLAYASLVARIYVTPQLYLHAGGFVNAEGEVFSETGGGGTAGIGYMVMTTTHQTIDLNFHADIKNNNNRSLSIFGMRLIYSYSFTRLK</sequence>
<protein>
    <recommendedName>
        <fullName evidence="4">Outer membrane protein beta-barrel domain-containing protein</fullName>
    </recommendedName>
</protein>
<dbReference type="AlphaFoldDB" id="A0A5B8W341"/>